<keyword evidence="4" id="KW-0906">Nuclear pore complex</keyword>
<dbReference type="GO" id="GO:0005096">
    <property type="term" value="F:GTPase activator activity"/>
    <property type="evidence" value="ECO:0007669"/>
    <property type="project" value="TreeGrafter"/>
</dbReference>
<evidence type="ECO:0000256" key="1">
    <source>
        <dbReference type="ARBA" id="ARBA00004567"/>
    </source>
</evidence>
<keyword evidence="3" id="KW-0811">Translocation</keyword>
<dbReference type="PANTHER" id="PTHR23138:SF167">
    <property type="entry name" value="OS05G0350600 PROTEIN"/>
    <property type="match status" value="1"/>
</dbReference>
<dbReference type="Proteomes" id="UP000823388">
    <property type="component" value="Chromosome 3N"/>
</dbReference>
<sequence>MRQAKTLKIYANHLLVSTMKMQEHAGSDKSCVWHAADFADGELKEEMFAIRFGSVENCKKFKDLVDEIAESLAKDEGKVNEDGSSTAGLLEKLTVSESKSEEGVKGEAVTKSEATASE</sequence>
<accession>A0A8T0UFS4</accession>
<keyword evidence="2" id="KW-0813">Transport</keyword>
<evidence type="ECO:0000313" key="7">
    <source>
        <dbReference type="EMBL" id="KAG2619916.1"/>
    </source>
</evidence>
<evidence type="ECO:0000256" key="3">
    <source>
        <dbReference type="ARBA" id="ARBA00023010"/>
    </source>
</evidence>
<evidence type="ECO:0000259" key="6">
    <source>
        <dbReference type="PROSITE" id="PS50196"/>
    </source>
</evidence>
<proteinExistence type="predicted"/>
<dbReference type="GO" id="GO:0005737">
    <property type="term" value="C:cytoplasm"/>
    <property type="evidence" value="ECO:0007669"/>
    <property type="project" value="TreeGrafter"/>
</dbReference>
<keyword evidence="2" id="KW-0509">mRNA transport</keyword>
<dbReference type="AlphaFoldDB" id="A0A8T0UFS4"/>
<feature type="region of interest" description="Disordered" evidence="5">
    <location>
        <begin position="75"/>
        <end position="118"/>
    </location>
</feature>
<dbReference type="InterPro" id="IPR000156">
    <property type="entry name" value="Ran_bind_dom"/>
</dbReference>
<evidence type="ECO:0000313" key="8">
    <source>
        <dbReference type="Proteomes" id="UP000823388"/>
    </source>
</evidence>
<keyword evidence="4" id="KW-0653">Protein transport</keyword>
<evidence type="ECO:0000256" key="4">
    <source>
        <dbReference type="ARBA" id="ARBA00023132"/>
    </source>
</evidence>
<dbReference type="InterPro" id="IPR045255">
    <property type="entry name" value="RanBP1-like"/>
</dbReference>
<feature type="compositionally biased region" description="Basic and acidic residues" evidence="5">
    <location>
        <begin position="98"/>
        <end position="110"/>
    </location>
</feature>
<dbReference type="Pfam" id="PF00638">
    <property type="entry name" value="Ran_BP1"/>
    <property type="match status" value="1"/>
</dbReference>
<dbReference type="Gene3D" id="2.30.29.30">
    <property type="entry name" value="Pleckstrin-homology domain (PH domain)/Phosphotyrosine-binding domain (PTB)"/>
    <property type="match status" value="1"/>
</dbReference>
<dbReference type="GO" id="GO:0015031">
    <property type="term" value="P:protein transport"/>
    <property type="evidence" value="ECO:0007669"/>
    <property type="project" value="UniProtKB-KW"/>
</dbReference>
<dbReference type="PROSITE" id="PS50196">
    <property type="entry name" value="RANBD1"/>
    <property type="match status" value="1"/>
</dbReference>
<keyword evidence="4" id="KW-0539">Nucleus</keyword>
<comment type="subcellular location">
    <subcellularLocation>
        <location evidence="1">Nucleus</location>
        <location evidence="1">Nuclear pore complex</location>
    </subcellularLocation>
</comment>
<dbReference type="SUPFAM" id="SSF50729">
    <property type="entry name" value="PH domain-like"/>
    <property type="match status" value="1"/>
</dbReference>
<comment type="caution">
    <text evidence="7">The sequence shown here is derived from an EMBL/GenBank/DDBJ whole genome shotgun (WGS) entry which is preliminary data.</text>
</comment>
<protein>
    <recommendedName>
        <fullName evidence="6">RanBD1 domain-containing protein</fullName>
    </recommendedName>
</protein>
<dbReference type="GO" id="GO:0051028">
    <property type="term" value="P:mRNA transport"/>
    <property type="evidence" value="ECO:0007669"/>
    <property type="project" value="UniProtKB-KW"/>
</dbReference>
<name>A0A8T0UFS4_PANVG</name>
<keyword evidence="8" id="KW-1185">Reference proteome</keyword>
<dbReference type="InterPro" id="IPR011993">
    <property type="entry name" value="PH-like_dom_sf"/>
</dbReference>
<feature type="domain" description="RanBD1" evidence="6">
    <location>
        <begin position="1"/>
        <end position="74"/>
    </location>
</feature>
<evidence type="ECO:0000256" key="2">
    <source>
        <dbReference type="ARBA" id="ARBA00022816"/>
    </source>
</evidence>
<evidence type="ECO:0000256" key="5">
    <source>
        <dbReference type="SAM" id="MobiDB-lite"/>
    </source>
</evidence>
<dbReference type="PANTHER" id="PTHR23138">
    <property type="entry name" value="RAN BINDING PROTEIN"/>
    <property type="match status" value="1"/>
</dbReference>
<organism evidence="7 8">
    <name type="scientific">Panicum virgatum</name>
    <name type="common">Blackwell switchgrass</name>
    <dbReference type="NCBI Taxonomy" id="38727"/>
    <lineage>
        <taxon>Eukaryota</taxon>
        <taxon>Viridiplantae</taxon>
        <taxon>Streptophyta</taxon>
        <taxon>Embryophyta</taxon>
        <taxon>Tracheophyta</taxon>
        <taxon>Spermatophyta</taxon>
        <taxon>Magnoliopsida</taxon>
        <taxon>Liliopsida</taxon>
        <taxon>Poales</taxon>
        <taxon>Poaceae</taxon>
        <taxon>PACMAD clade</taxon>
        <taxon>Panicoideae</taxon>
        <taxon>Panicodae</taxon>
        <taxon>Paniceae</taxon>
        <taxon>Panicinae</taxon>
        <taxon>Panicum</taxon>
        <taxon>Panicum sect. Hiantes</taxon>
    </lineage>
</organism>
<dbReference type="EMBL" id="CM029042">
    <property type="protein sequence ID" value="KAG2619916.1"/>
    <property type="molecule type" value="Genomic_DNA"/>
</dbReference>
<dbReference type="GO" id="GO:0005643">
    <property type="term" value="C:nuclear pore"/>
    <property type="evidence" value="ECO:0007669"/>
    <property type="project" value="UniProtKB-SubCell"/>
</dbReference>
<gene>
    <name evidence="7" type="ORF">PVAP13_3NG143500</name>
</gene>
<reference evidence="7" key="1">
    <citation type="submission" date="2020-05" db="EMBL/GenBank/DDBJ databases">
        <title>WGS assembly of Panicum virgatum.</title>
        <authorList>
            <person name="Lovell J.T."/>
            <person name="Jenkins J."/>
            <person name="Shu S."/>
            <person name="Juenger T.E."/>
            <person name="Schmutz J."/>
        </authorList>
    </citation>
    <scope>NUCLEOTIDE SEQUENCE</scope>
    <source>
        <strain evidence="7">AP13</strain>
    </source>
</reference>